<comment type="caution">
    <text evidence="3">The sequence shown here is derived from an EMBL/GenBank/DDBJ whole genome shotgun (WGS) entry which is preliminary data.</text>
</comment>
<dbReference type="AlphaFoldDB" id="A0A8H8XFJ0"/>
<organism evidence="3 4">
    <name type="scientific">Bathymodiolus thermophilus thioautotrophic gill symbiont</name>
    <dbReference type="NCBI Taxonomy" id="2360"/>
    <lineage>
        <taxon>Bacteria</taxon>
        <taxon>Pseudomonadati</taxon>
        <taxon>Pseudomonadota</taxon>
        <taxon>Gammaproteobacteria</taxon>
        <taxon>sulfur-oxidizing symbionts</taxon>
    </lineage>
</organism>
<keyword evidence="2" id="KW-0812">Transmembrane</keyword>
<accession>A0A8H8XFJ0</accession>
<evidence type="ECO:0000256" key="1">
    <source>
        <dbReference type="SAM" id="MobiDB-lite"/>
    </source>
</evidence>
<gene>
    <name evidence="3" type="ORF">THERMOS_1461</name>
</gene>
<evidence type="ECO:0000313" key="4">
    <source>
        <dbReference type="Proteomes" id="UP000643672"/>
    </source>
</evidence>
<protein>
    <submittedName>
        <fullName evidence="3">Uncharacterized protein</fullName>
    </submittedName>
</protein>
<keyword evidence="4" id="KW-1185">Reference proteome</keyword>
<feature type="compositionally biased region" description="Basic and acidic residues" evidence="1">
    <location>
        <begin position="173"/>
        <end position="187"/>
    </location>
</feature>
<dbReference type="EMBL" id="CAESAQ020000076">
    <property type="protein sequence ID" value="CAB5501841.1"/>
    <property type="molecule type" value="Genomic_DNA"/>
</dbReference>
<feature type="transmembrane region" description="Helical" evidence="2">
    <location>
        <begin position="108"/>
        <end position="131"/>
    </location>
</feature>
<reference evidence="3 4" key="1">
    <citation type="submission" date="2020-05" db="EMBL/GenBank/DDBJ databases">
        <authorList>
            <person name="Petersen J."/>
            <person name="Sayavedra L."/>
        </authorList>
    </citation>
    <scope>NUCLEOTIDE SEQUENCE [LARGE SCALE GENOMIC DNA]</scope>
    <source>
        <strain evidence="3">B thermophilus SOXS</strain>
    </source>
</reference>
<evidence type="ECO:0000313" key="3">
    <source>
        <dbReference type="EMBL" id="CAB5501841.1"/>
    </source>
</evidence>
<feature type="region of interest" description="Disordered" evidence="1">
    <location>
        <begin position="157"/>
        <end position="187"/>
    </location>
</feature>
<dbReference type="Proteomes" id="UP000643672">
    <property type="component" value="Unassembled WGS sequence"/>
</dbReference>
<sequence length="187" mass="21994">MSRFVPREERLQTVPYGEVFLPKARMKRRFPFKSEDEKGGFPSKTRMKRVFPLKCEGEKKPLKKKARVKKVFLPKARAKTELFHTKIRLAPTSREGFVTLPSPLPHKLYLYTLATFHLYLNTFFPNLFLLYSCPKLKYALPRIVSLCQERNGYKPFPTARFSSQRRGQKKGFPLKDEDEKPPQKKRG</sequence>
<keyword evidence="2" id="KW-1133">Transmembrane helix</keyword>
<keyword evidence="2" id="KW-0472">Membrane</keyword>
<name>A0A8H8XFJ0_9GAMM</name>
<evidence type="ECO:0000256" key="2">
    <source>
        <dbReference type="SAM" id="Phobius"/>
    </source>
</evidence>
<proteinExistence type="predicted"/>